<evidence type="ECO:0000313" key="2">
    <source>
        <dbReference type="Proteomes" id="UP001057402"/>
    </source>
</evidence>
<sequence length="346" mass="38752">MDYYYNQNNYYYHPSESDLQTYQIDLPSYSLPRDFVDLSPPYHLPRDFDPSYYYPPYQSLPYNDHFPPQFTSSYYASGFGDFSESILVDPGIDSTRFVVSYLTTSDFNEPIFEEYDPVPYAGGYDPSATYGAPLPPSDKICYPRSNKGGIAPVPQVPTREADTATKDNPGGQEPVKAEPIPVFQPSLPPPGGAGTIGDGNLKERESASETEESGYGSMGGDSGNQGSLESIPYQPSLVIPGCGLDAVDICDGIFGYWPCLEREARRRRNIEMCNHHHHHHPHHHQHGSWPRSRSTSIQDWQIRTADFLFGSSNPYDNEDGRTPYGVPTSFQDQVHVNASVYSGNWF</sequence>
<organism evidence="1 2">
    <name type="scientific">Melastoma candidum</name>
    <dbReference type="NCBI Taxonomy" id="119954"/>
    <lineage>
        <taxon>Eukaryota</taxon>
        <taxon>Viridiplantae</taxon>
        <taxon>Streptophyta</taxon>
        <taxon>Embryophyta</taxon>
        <taxon>Tracheophyta</taxon>
        <taxon>Spermatophyta</taxon>
        <taxon>Magnoliopsida</taxon>
        <taxon>eudicotyledons</taxon>
        <taxon>Gunneridae</taxon>
        <taxon>Pentapetalae</taxon>
        <taxon>rosids</taxon>
        <taxon>malvids</taxon>
        <taxon>Myrtales</taxon>
        <taxon>Melastomataceae</taxon>
        <taxon>Melastomatoideae</taxon>
        <taxon>Melastomateae</taxon>
        <taxon>Melastoma</taxon>
    </lineage>
</organism>
<comment type="caution">
    <text evidence="1">The sequence shown here is derived from an EMBL/GenBank/DDBJ whole genome shotgun (WGS) entry which is preliminary data.</text>
</comment>
<proteinExistence type="predicted"/>
<gene>
    <name evidence="1" type="ORF">MLD38_036952</name>
</gene>
<evidence type="ECO:0000313" key="1">
    <source>
        <dbReference type="EMBL" id="KAI4312100.1"/>
    </source>
</evidence>
<keyword evidence="2" id="KW-1185">Reference proteome</keyword>
<accession>A0ACB9LKS7</accession>
<name>A0ACB9LKS7_9MYRT</name>
<reference evidence="2" key="1">
    <citation type="journal article" date="2023" name="Front. Plant Sci.">
        <title>Chromosomal-level genome assembly of Melastoma candidum provides insights into trichome evolution.</title>
        <authorList>
            <person name="Zhong Y."/>
            <person name="Wu W."/>
            <person name="Sun C."/>
            <person name="Zou P."/>
            <person name="Liu Y."/>
            <person name="Dai S."/>
            <person name="Zhou R."/>
        </authorList>
    </citation>
    <scope>NUCLEOTIDE SEQUENCE [LARGE SCALE GENOMIC DNA]</scope>
</reference>
<dbReference type="Proteomes" id="UP001057402">
    <property type="component" value="Chromosome 11"/>
</dbReference>
<dbReference type="EMBL" id="CM042890">
    <property type="protein sequence ID" value="KAI4312100.1"/>
    <property type="molecule type" value="Genomic_DNA"/>
</dbReference>
<protein>
    <submittedName>
        <fullName evidence="1">Uncharacterized protein</fullName>
    </submittedName>
</protein>